<dbReference type="RefSeq" id="WP_182687248.1">
    <property type="nucleotide sequence ID" value="NZ_JACHTF010000009.1"/>
</dbReference>
<evidence type="ECO:0000256" key="5">
    <source>
        <dbReference type="ARBA" id="ARBA00023136"/>
    </source>
</evidence>
<dbReference type="Pfam" id="PF01061">
    <property type="entry name" value="ABC2_membrane"/>
    <property type="match status" value="1"/>
</dbReference>
<dbReference type="PIRSF" id="PIRSF006648">
    <property type="entry name" value="DrrB"/>
    <property type="match status" value="1"/>
</dbReference>
<feature type="transmembrane region" description="Helical" evidence="6">
    <location>
        <begin position="36"/>
        <end position="56"/>
    </location>
</feature>
<evidence type="ECO:0000313" key="9">
    <source>
        <dbReference type="Proteomes" id="UP000523196"/>
    </source>
</evidence>
<feature type="transmembrane region" description="Helical" evidence="6">
    <location>
        <begin position="234"/>
        <end position="253"/>
    </location>
</feature>
<comment type="similarity">
    <text evidence="2">Belongs to the ABC-2 integral membrane protein family.</text>
</comment>
<evidence type="ECO:0000256" key="4">
    <source>
        <dbReference type="ARBA" id="ARBA00022989"/>
    </source>
</evidence>
<dbReference type="InterPro" id="IPR013525">
    <property type="entry name" value="ABC2_TM"/>
</dbReference>
<keyword evidence="9" id="KW-1185">Reference proteome</keyword>
<dbReference type="EMBL" id="JACHTF010000009">
    <property type="protein sequence ID" value="MBB1060895.1"/>
    <property type="molecule type" value="Genomic_DNA"/>
</dbReference>
<gene>
    <name evidence="8" type="ORF">H4F98_09945</name>
</gene>
<name>A0A7W3TM63_9GAMM</name>
<evidence type="ECO:0000256" key="1">
    <source>
        <dbReference type="ARBA" id="ARBA00004141"/>
    </source>
</evidence>
<comment type="subcellular location">
    <subcellularLocation>
        <location evidence="1">Membrane</location>
        <topology evidence="1">Multi-pass membrane protein</topology>
    </subcellularLocation>
</comment>
<evidence type="ECO:0000256" key="6">
    <source>
        <dbReference type="SAM" id="Phobius"/>
    </source>
</evidence>
<feature type="transmembrane region" description="Helical" evidence="6">
    <location>
        <begin position="68"/>
        <end position="92"/>
    </location>
</feature>
<keyword evidence="4 6" id="KW-1133">Transmembrane helix</keyword>
<dbReference type="Proteomes" id="UP000523196">
    <property type="component" value="Unassembled WGS sequence"/>
</dbReference>
<keyword evidence="5 6" id="KW-0472">Membrane</keyword>
<organism evidence="8 9">
    <name type="scientific">Marilutibacter spongiae</name>
    <dbReference type="NCBI Taxonomy" id="2025720"/>
    <lineage>
        <taxon>Bacteria</taxon>
        <taxon>Pseudomonadati</taxon>
        <taxon>Pseudomonadota</taxon>
        <taxon>Gammaproteobacteria</taxon>
        <taxon>Lysobacterales</taxon>
        <taxon>Lysobacteraceae</taxon>
        <taxon>Marilutibacter</taxon>
    </lineage>
</organism>
<dbReference type="InterPro" id="IPR000412">
    <property type="entry name" value="ABC_2_transport"/>
</dbReference>
<proteinExistence type="inferred from homology"/>
<dbReference type="GO" id="GO:0043190">
    <property type="term" value="C:ATP-binding cassette (ABC) transporter complex"/>
    <property type="evidence" value="ECO:0007669"/>
    <property type="project" value="InterPro"/>
</dbReference>
<accession>A0A7W3TM63</accession>
<sequence length="260" mass="27711">MDSLSHTLVPSRSSRFRPWRLEARCELLRVLRTPSFALPTLLFPPLFYLLFGVVLAAKGGSRPEVAAYLLATYGVFGVMGVGLFGFGVNVAVDRQRGLLTLKRALPMPPGAYVGAKMVSAAVFATVCSLSLALLAATVGGVQLQAWQWLSLVGINVLGVLPFCAIGLWIGSRVGGDGAPAVVNIVYLPMAFLSGLWMPLSMLPDLVARMAPAWPSYHLSQVALRVLGQGEGKPVAMHVGVLLAFTAVFALLALRRLAREA</sequence>
<dbReference type="PANTHER" id="PTHR43229:SF2">
    <property type="entry name" value="NODULATION PROTEIN J"/>
    <property type="match status" value="1"/>
</dbReference>
<feature type="transmembrane region" description="Helical" evidence="6">
    <location>
        <begin position="181"/>
        <end position="199"/>
    </location>
</feature>
<dbReference type="AlphaFoldDB" id="A0A7W3TM63"/>
<dbReference type="GO" id="GO:0140359">
    <property type="term" value="F:ABC-type transporter activity"/>
    <property type="evidence" value="ECO:0007669"/>
    <property type="project" value="InterPro"/>
</dbReference>
<keyword evidence="3 6" id="KW-0812">Transmembrane</keyword>
<evidence type="ECO:0000256" key="2">
    <source>
        <dbReference type="ARBA" id="ARBA00007783"/>
    </source>
</evidence>
<evidence type="ECO:0000256" key="3">
    <source>
        <dbReference type="ARBA" id="ARBA00022692"/>
    </source>
</evidence>
<reference evidence="8 9" key="1">
    <citation type="submission" date="2020-08" db="EMBL/GenBank/DDBJ databases">
        <authorList>
            <person name="Xu S."/>
            <person name="Li A."/>
        </authorList>
    </citation>
    <scope>NUCLEOTIDE SEQUENCE [LARGE SCALE GENOMIC DNA]</scope>
    <source>
        <strain evidence="8 9">119BY6-57</strain>
    </source>
</reference>
<dbReference type="PANTHER" id="PTHR43229">
    <property type="entry name" value="NODULATION PROTEIN J"/>
    <property type="match status" value="1"/>
</dbReference>
<evidence type="ECO:0000313" key="8">
    <source>
        <dbReference type="EMBL" id="MBB1060895.1"/>
    </source>
</evidence>
<feature type="domain" description="ABC-2 type transporter transmembrane" evidence="7">
    <location>
        <begin position="26"/>
        <end position="218"/>
    </location>
</feature>
<evidence type="ECO:0000259" key="7">
    <source>
        <dbReference type="Pfam" id="PF01061"/>
    </source>
</evidence>
<comment type="caution">
    <text evidence="8">The sequence shown here is derived from an EMBL/GenBank/DDBJ whole genome shotgun (WGS) entry which is preliminary data.</text>
</comment>
<feature type="transmembrane region" description="Helical" evidence="6">
    <location>
        <begin position="113"/>
        <end position="136"/>
    </location>
</feature>
<protein>
    <submittedName>
        <fullName evidence="8">ABC transporter permease</fullName>
    </submittedName>
</protein>
<dbReference type="InterPro" id="IPR051784">
    <property type="entry name" value="Nod_factor_ABC_transporter"/>
</dbReference>
<feature type="transmembrane region" description="Helical" evidence="6">
    <location>
        <begin position="148"/>
        <end position="169"/>
    </location>
</feature>